<keyword evidence="11" id="KW-1185">Reference proteome</keyword>
<evidence type="ECO:0000313" key="10">
    <source>
        <dbReference type="EMBL" id="MET3656116.1"/>
    </source>
</evidence>
<protein>
    <recommendedName>
        <fullName evidence="7">Flagellar assembly protein FliH</fullName>
    </recommendedName>
</protein>
<comment type="caution">
    <text evidence="10">The sequence shown here is derived from an EMBL/GenBank/DDBJ whole genome shotgun (WGS) entry which is preliminary data.</text>
</comment>
<sequence length="256" mass="29318">MSNVFRSFNTILEDGETKEISIRSLYVSQEVDAEVSLSLESILVERDRLLKEANTINEQEKEAIEQLRQTATEDILSMQAAWQNEKTVLQQQAYDEGFQVGYEEGRNKSLSDMAASISTANETTELSYENARQYLVSQERIILDLAMLSTERIIGQALQDDKEVYLSVVKRALKETREMKEIKVYVSLDYFELVSDNRSELASIFPPNVPFLIFANDDFESNECYIETNHGRIVVSIDEQLNELREKLIGIMESGD</sequence>
<comment type="similarity">
    <text evidence="2">Belongs to the FliH family.</text>
</comment>
<keyword evidence="6" id="KW-1006">Bacterial flagellum protein export</keyword>
<proteinExistence type="inferred from homology"/>
<dbReference type="InterPro" id="IPR051472">
    <property type="entry name" value="T3SS_Stator/FliH"/>
</dbReference>
<comment type="function">
    <text evidence="1">Needed for flagellar regrowth and assembly.</text>
</comment>
<evidence type="ECO:0000256" key="6">
    <source>
        <dbReference type="ARBA" id="ARBA00023225"/>
    </source>
</evidence>
<evidence type="ECO:0000256" key="5">
    <source>
        <dbReference type="ARBA" id="ARBA00022927"/>
    </source>
</evidence>
<keyword evidence="3" id="KW-0813">Transport</keyword>
<organism evidence="10 11">
    <name type="scientific">Sporosarcina psychrophila</name>
    <name type="common">Bacillus psychrophilus</name>
    <dbReference type="NCBI Taxonomy" id="1476"/>
    <lineage>
        <taxon>Bacteria</taxon>
        <taxon>Bacillati</taxon>
        <taxon>Bacillota</taxon>
        <taxon>Bacilli</taxon>
        <taxon>Bacillales</taxon>
        <taxon>Caryophanaceae</taxon>
        <taxon>Sporosarcina</taxon>
    </lineage>
</organism>
<name>A0ABV2K4V1_SPOPS</name>
<evidence type="ECO:0000256" key="4">
    <source>
        <dbReference type="ARBA" id="ARBA00022795"/>
    </source>
</evidence>
<feature type="coiled-coil region" evidence="8">
    <location>
        <begin position="39"/>
        <end position="70"/>
    </location>
</feature>
<evidence type="ECO:0000259" key="9">
    <source>
        <dbReference type="Pfam" id="PF02108"/>
    </source>
</evidence>
<dbReference type="InterPro" id="IPR018035">
    <property type="entry name" value="Flagellar_FliH/T3SS_HrpE"/>
</dbReference>
<keyword evidence="5" id="KW-0653">Protein transport</keyword>
<dbReference type="PANTHER" id="PTHR34982">
    <property type="entry name" value="YOP PROTEINS TRANSLOCATION PROTEIN L"/>
    <property type="match status" value="1"/>
</dbReference>
<dbReference type="InterPro" id="IPR022524">
    <property type="entry name" value="FliH_Bacilli"/>
</dbReference>
<keyword evidence="8" id="KW-0175">Coiled coil</keyword>
<evidence type="ECO:0000313" key="11">
    <source>
        <dbReference type="Proteomes" id="UP001549104"/>
    </source>
</evidence>
<keyword evidence="10" id="KW-0969">Cilium</keyword>
<accession>A0ABV2K4V1</accession>
<keyword evidence="4" id="KW-1005">Bacterial flagellum biogenesis</keyword>
<evidence type="ECO:0000256" key="2">
    <source>
        <dbReference type="ARBA" id="ARBA00006602"/>
    </source>
</evidence>
<dbReference type="PANTHER" id="PTHR34982:SF1">
    <property type="entry name" value="FLAGELLAR ASSEMBLY PROTEIN FLIH"/>
    <property type="match status" value="1"/>
</dbReference>
<keyword evidence="10" id="KW-0282">Flagellum</keyword>
<keyword evidence="10" id="KW-0966">Cell projection</keyword>
<evidence type="ECO:0000256" key="3">
    <source>
        <dbReference type="ARBA" id="ARBA00022448"/>
    </source>
</evidence>
<reference evidence="10 11" key="1">
    <citation type="submission" date="2024-06" db="EMBL/GenBank/DDBJ databases">
        <title>Sorghum-associated microbial communities from plants grown in Nebraska, USA.</title>
        <authorList>
            <person name="Schachtman D."/>
        </authorList>
    </citation>
    <scope>NUCLEOTIDE SEQUENCE [LARGE SCALE GENOMIC DNA]</scope>
    <source>
        <strain evidence="10 11">1288</strain>
    </source>
</reference>
<dbReference type="NCBIfam" id="TIGR03825">
    <property type="entry name" value="FliH_bacil"/>
    <property type="match status" value="1"/>
</dbReference>
<feature type="domain" description="Flagellar assembly protein FliH/Type III secretion system HrpE" evidence="9">
    <location>
        <begin position="135"/>
        <end position="243"/>
    </location>
</feature>
<dbReference type="Pfam" id="PF02108">
    <property type="entry name" value="FliH"/>
    <property type="match status" value="1"/>
</dbReference>
<evidence type="ECO:0000256" key="8">
    <source>
        <dbReference type="SAM" id="Coils"/>
    </source>
</evidence>
<dbReference type="RefSeq" id="WP_354312465.1">
    <property type="nucleotide sequence ID" value="NZ_JBEPME010000001.1"/>
</dbReference>
<dbReference type="Proteomes" id="UP001549104">
    <property type="component" value="Unassembled WGS sequence"/>
</dbReference>
<evidence type="ECO:0000256" key="7">
    <source>
        <dbReference type="NCBIfam" id="TIGR03825"/>
    </source>
</evidence>
<evidence type="ECO:0000256" key="1">
    <source>
        <dbReference type="ARBA" id="ARBA00003041"/>
    </source>
</evidence>
<dbReference type="EMBL" id="JBEPME010000001">
    <property type="protein sequence ID" value="MET3656116.1"/>
    <property type="molecule type" value="Genomic_DNA"/>
</dbReference>
<gene>
    <name evidence="10" type="ORF">ABIC55_001200</name>
</gene>